<dbReference type="EMBL" id="CM023479">
    <property type="protein sequence ID" value="KAH7974763.1"/>
    <property type="molecule type" value="Genomic_DNA"/>
</dbReference>
<evidence type="ECO:0000313" key="1">
    <source>
        <dbReference type="EMBL" id="KAH7974763.1"/>
    </source>
</evidence>
<organism evidence="1 2">
    <name type="scientific">Dermacentor silvarum</name>
    <name type="common">Tick</name>
    <dbReference type="NCBI Taxonomy" id="543639"/>
    <lineage>
        <taxon>Eukaryota</taxon>
        <taxon>Metazoa</taxon>
        <taxon>Ecdysozoa</taxon>
        <taxon>Arthropoda</taxon>
        <taxon>Chelicerata</taxon>
        <taxon>Arachnida</taxon>
        <taxon>Acari</taxon>
        <taxon>Parasitiformes</taxon>
        <taxon>Ixodida</taxon>
        <taxon>Ixodoidea</taxon>
        <taxon>Ixodidae</taxon>
        <taxon>Rhipicephalinae</taxon>
        <taxon>Dermacentor</taxon>
    </lineage>
</organism>
<gene>
    <name evidence="1" type="ORF">HPB49_019237</name>
</gene>
<sequence length="256" mass="27469">MNLKFFVAALLVSAVSIGCAQGQGGGLVEIVQTLIDEKVTDPETKQLIMSKLPDIQVCLMGMASMTPQVAMQVIDQMIPALNTCGMMLSSTPDSEKSSVYVSCSQEAVTKVKTATGMGADDAKIFDDGMIQSCIQDTMRLRIAALLIIAAAVGSIRGDADGMKEMLKRVVEEKVTDPYSKKLFMSKYSEMRDCLLDMASMTPDVAVQVVKQMVPHLNDCGAKLASEPDDKKAAVYVTCTQDAAGKVKVCGKNNTDF</sequence>
<protein>
    <submittedName>
        <fullName evidence="1">Uncharacterized protein</fullName>
    </submittedName>
</protein>
<accession>A0ACB8DQP2</accession>
<dbReference type="Proteomes" id="UP000821865">
    <property type="component" value="Chromosome 10"/>
</dbReference>
<keyword evidence="2" id="KW-1185">Reference proteome</keyword>
<evidence type="ECO:0000313" key="2">
    <source>
        <dbReference type="Proteomes" id="UP000821865"/>
    </source>
</evidence>
<reference evidence="1" key="1">
    <citation type="submission" date="2020-05" db="EMBL/GenBank/DDBJ databases">
        <title>Large-scale comparative analyses of tick genomes elucidate their genetic diversity and vector capacities.</title>
        <authorList>
            <person name="Jia N."/>
            <person name="Wang J."/>
            <person name="Shi W."/>
            <person name="Du L."/>
            <person name="Sun Y."/>
            <person name="Zhan W."/>
            <person name="Jiang J."/>
            <person name="Wang Q."/>
            <person name="Zhang B."/>
            <person name="Ji P."/>
            <person name="Sakyi L.B."/>
            <person name="Cui X."/>
            <person name="Yuan T."/>
            <person name="Jiang B."/>
            <person name="Yang W."/>
            <person name="Lam T.T.-Y."/>
            <person name="Chang Q."/>
            <person name="Ding S."/>
            <person name="Wang X."/>
            <person name="Zhu J."/>
            <person name="Ruan X."/>
            <person name="Zhao L."/>
            <person name="Wei J."/>
            <person name="Que T."/>
            <person name="Du C."/>
            <person name="Cheng J."/>
            <person name="Dai P."/>
            <person name="Han X."/>
            <person name="Huang E."/>
            <person name="Gao Y."/>
            <person name="Liu J."/>
            <person name="Shao H."/>
            <person name="Ye R."/>
            <person name="Li L."/>
            <person name="Wei W."/>
            <person name="Wang X."/>
            <person name="Wang C."/>
            <person name="Yang T."/>
            <person name="Huo Q."/>
            <person name="Li W."/>
            <person name="Guo W."/>
            <person name="Chen H."/>
            <person name="Zhou L."/>
            <person name="Ni X."/>
            <person name="Tian J."/>
            <person name="Zhou Y."/>
            <person name="Sheng Y."/>
            <person name="Liu T."/>
            <person name="Pan Y."/>
            <person name="Xia L."/>
            <person name="Li J."/>
            <person name="Zhao F."/>
            <person name="Cao W."/>
        </authorList>
    </citation>
    <scope>NUCLEOTIDE SEQUENCE</scope>
    <source>
        <strain evidence="1">Dsil-2018</strain>
    </source>
</reference>
<comment type="caution">
    <text evidence="1">The sequence shown here is derived from an EMBL/GenBank/DDBJ whole genome shotgun (WGS) entry which is preliminary data.</text>
</comment>
<name>A0ACB8DQP2_DERSI</name>
<proteinExistence type="predicted"/>